<proteinExistence type="predicted"/>
<gene>
    <name evidence="2" type="ORF">CVT24_003868</name>
</gene>
<keyword evidence="3" id="KW-1185">Reference proteome</keyword>
<evidence type="ECO:0000313" key="2">
    <source>
        <dbReference type="EMBL" id="PPQ70096.1"/>
    </source>
</evidence>
<dbReference type="Proteomes" id="UP000284842">
    <property type="component" value="Unassembled WGS sequence"/>
</dbReference>
<comment type="caution">
    <text evidence="2">The sequence shown here is derived from an EMBL/GenBank/DDBJ whole genome shotgun (WGS) entry which is preliminary data.</text>
</comment>
<feature type="region of interest" description="Disordered" evidence="1">
    <location>
        <begin position="433"/>
        <end position="461"/>
    </location>
</feature>
<name>A0A409VV06_9AGAR</name>
<dbReference type="InParanoid" id="A0A409VV06"/>
<dbReference type="AlphaFoldDB" id="A0A409VV06"/>
<organism evidence="2 3">
    <name type="scientific">Panaeolus cyanescens</name>
    <dbReference type="NCBI Taxonomy" id="181874"/>
    <lineage>
        <taxon>Eukaryota</taxon>
        <taxon>Fungi</taxon>
        <taxon>Dikarya</taxon>
        <taxon>Basidiomycota</taxon>
        <taxon>Agaricomycotina</taxon>
        <taxon>Agaricomycetes</taxon>
        <taxon>Agaricomycetidae</taxon>
        <taxon>Agaricales</taxon>
        <taxon>Agaricineae</taxon>
        <taxon>Galeropsidaceae</taxon>
        <taxon>Panaeolus</taxon>
    </lineage>
</organism>
<accession>A0A409VV06</accession>
<reference evidence="2 3" key="1">
    <citation type="journal article" date="2018" name="Evol. Lett.">
        <title>Horizontal gene cluster transfer increased hallucinogenic mushroom diversity.</title>
        <authorList>
            <person name="Reynolds H.T."/>
            <person name="Vijayakumar V."/>
            <person name="Gluck-Thaler E."/>
            <person name="Korotkin H.B."/>
            <person name="Matheny P.B."/>
            <person name="Slot J.C."/>
        </authorList>
    </citation>
    <scope>NUCLEOTIDE SEQUENCE [LARGE SCALE GENOMIC DNA]</scope>
    <source>
        <strain evidence="2 3">2629</strain>
    </source>
</reference>
<evidence type="ECO:0000256" key="1">
    <source>
        <dbReference type="SAM" id="MobiDB-lite"/>
    </source>
</evidence>
<dbReference type="EMBL" id="NHTK01005965">
    <property type="protein sequence ID" value="PPQ70096.1"/>
    <property type="molecule type" value="Genomic_DNA"/>
</dbReference>
<sequence>MHQSIIASPTAFNSELREFDTQEICTAIDLVLKRLYPHIISPQPHLRTSGVQSLIEETIRSCTAFSDCAFMAANYMKNGANTMRKVLVVNTWKENSPKTTAIRLASALKNCHLARLSATDGTKRASEFQEAISKLSKTLTTHVKEWDESNIDVVLTLKSVTSAETCMREFTTWLTHITSLIEGVLLNTQPQAWIESQPKATDAMEWYSVYEKLVDFSRELCELADRYPLCNFRITGPSSTESDRLISDFTSQHLPTILEAHLPTPSLPPTKPKHFNFAELESKTPSILNIVIEERDLRPAVHDWDYQTKSQRPGKPYERTSTEDLNIWLGIEPTPMNPMKFDLSEKTFTLTCRCVNANALPERHSAKHWEVSASFPVKRSDGGGDGSAYEGADMKLECIIPKGLVLEVHNASDPETPDILRWSFRISKVQPADGPVYPSQRSEVSKQTVGTQKEDPGWNSEGVKRFGAGGKFARYKEPEWRLCCGFRIRLKATERVKLDFDIFVAKEPTKWMMFKTDGLKKIGRGSHRMGEAEFPFHAKGSGVIGGHN</sequence>
<feature type="compositionally biased region" description="Polar residues" evidence="1">
    <location>
        <begin position="439"/>
        <end position="451"/>
    </location>
</feature>
<protein>
    <submittedName>
        <fullName evidence="2">Uncharacterized protein</fullName>
    </submittedName>
</protein>
<evidence type="ECO:0000313" key="3">
    <source>
        <dbReference type="Proteomes" id="UP000284842"/>
    </source>
</evidence>